<dbReference type="KEGG" id="fsi:Flexsi_0804"/>
<evidence type="ECO:0000256" key="4">
    <source>
        <dbReference type="ARBA" id="ARBA00011990"/>
    </source>
</evidence>
<dbReference type="NCBIfam" id="TIGR01181">
    <property type="entry name" value="dTDP_gluc_dehyt"/>
    <property type="match status" value="1"/>
</dbReference>
<dbReference type="InterPro" id="IPR005888">
    <property type="entry name" value="dTDP_Gluc_deHydtase"/>
</dbReference>
<evidence type="ECO:0000256" key="1">
    <source>
        <dbReference type="ARBA" id="ARBA00001539"/>
    </source>
</evidence>
<dbReference type="Proteomes" id="UP000006621">
    <property type="component" value="Chromosome"/>
</dbReference>
<organism evidence="9 10">
    <name type="scientific">Flexistipes sinusarabici (strain ATCC 49648 / DSM 4947 / MAS 10)</name>
    <dbReference type="NCBI Taxonomy" id="717231"/>
    <lineage>
        <taxon>Bacteria</taxon>
        <taxon>Pseudomonadati</taxon>
        <taxon>Deferribacterota</taxon>
        <taxon>Deferribacteres</taxon>
        <taxon>Deferribacterales</taxon>
        <taxon>Flexistipitaceae</taxon>
        <taxon>Flexistipes</taxon>
    </lineage>
</organism>
<evidence type="ECO:0000256" key="5">
    <source>
        <dbReference type="ARBA" id="ARBA00023027"/>
    </source>
</evidence>
<evidence type="ECO:0000259" key="8">
    <source>
        <dbReference type="Pfam" id="PF16363"/>
    </source>
</evidence>
<evidence type="ECO:0000256" key="2">
    <source>
        <dbReference type="ARBA" id="ARBA00001911"/>
    </source>
</evidence>
<keyword evidence="6 7" id="KW-0456">Lyase</keyword>
<evidence type="ECO:0000256" key="6">
    <source>
        <dbReference type="ARBA" id="ARBA00023239"/>
    </source>
</evidence>
<accession>F8E4I8</accession>
<dbReference type="OrthoDB" id="9811743at2"/>
<reference evidence="9 10" key="1">
    <citation type="journal article" date="2011" name="Stand. Genomic Sci.">
        <title>Genome sequence of the moderately thermophilic halophile Flexistipes sinusarabici strain (MAS10).</title>
        <authorList>
            <person name="Lapidus A."/>
            <person name="Chertkov O."/>
            <person name="Nolan M."/>
            <person name="Lucas S."/>
            <person name="Hammon N."/>
            <person name="Deshpande S."/>
            <person name="Cheng J.F."/>
            <person name="Tapia R."/>
            <person name="Han C."/>
            <person name="Goodwin L."/>
            <person name="Pitluck S."/>
            <person name="Liolios K."/>
            <person name="Pagani I."/>
            <person name="Ivanova N."/>
            <person name="Huntemann M."/>
            <person name="Mavromatis K."/>
            <person name="Mikhailova N."/>
            <person name="Pati A."/>
            <person name="Chen A."/>
            <person name="Palaniappan K."/>
            <person name="Land M."/>
            <person name="Hauser L."/>
            <person name="Brambilla E.M."/>
            <person name="Rohde M."/>
            <person name="Abt B."/>
            <person name="Spring S."/>
            <person name="Goker M."/>
            <person name="Bristow J."/>
            <person name="Eisen J.A."/>
            <person name="Markowitz V."/>
            <person name="Hugenholtz P."/>
            <person name="Kyrpides N.C."/>
            <person name="Klenk H.P."/>
            <person name="Woyke T."/>
        </authorList>
    </citation>
    <scope>NUCLEOTIDE SEQUENCE [LARGE SCALE GENOMIC DNA]</scope>
    <source>
        <strain evidence="10">DSM 4947 / MAS 10</strain>
    </source>
</reference>
<dbReference type="AlphaFoldDB" id="F8E4I8"/>
<gene>
    <name evidence="9" type="ordered locus">Flexsi_0804</name>
</gene>
<reference evidence="10" key="2">
    <citation type="submission" date="2011-06" db="EMBL/GenBank/DDBJ databases">
        <title>The complete genome of Flexistipes sinusarabici DSM 4947.</title>
        <authorList>
            <person name="Lucas S."/>
            <person name="Han J."/>
            <person name="Lapidus A."/>
            <person name="Bruce D."/>
            <person name="Goodwin L."/>
            <person name="Pitluck S."/>
            <person name="Peters L."/>
            <person name="Kyrpides N."/>
            <person name="Mavromatis K."/>
            <person name="Ivanova N."/>
            <person name="Mikhailova N."/>
            <person name="Chertkov O."/>
            <person name="Detter J.C."/>
            <person name="Tapia R."/>
            <person name="Han C."/>
            <person name="Land M."/>
            <person name="Hauser L."/>
            <person name="Markowitz V."/>
            <person name="Cheng J.-F."/>
            <person name="Hugenholtz P."/>
            <person name="Woyke T."/>
            <person name="Wu D."/>
            <person name="Spring S."/>
            <person name="Schroeder M."/>
            <person name="Brambilla E."/>
            <person name="Klenk H.-P."/>
            <person name="Eisen J.A."/>
        </authorList>
    </citation>
    <scope>NUCLEOTIDE SEQUENCE [LARGE SCALE GENOMIC DNA]</scope>
    <source>
        <strain evidence="10">DSM 4947 / MAS 10</strain>
    </source>
</reference>
<dbReference type="EMBL" id="CP002858">
    <property type="protein sequence ID" value="AEI14474.1"/>
    <property type="molecule type" value="Genomic_DNA"/>
</dbReference>
<proteinExistence type="inferred from homology"/>
<protein>
    <recommendedName>
        <fullName evidence="4 7">dTDP-glucose 4,6-dehydratase</fullName>
        <ecNumber evidence="4 7">4.2.1.46</ecNumber>
    </recommendedName>
</protein>
<dbReference type="Gene3D" id="3.90.25.10">
    <property type="entry name" value="UDP-galactose 4-epimerase, domain 1"/>
    <property type="match status" value="1"/>
</dbReference>
<evidence type="ECO:0000256" key="3">
    <source>
        <dbReference type="ARBA" id="ARBA00008178"/>
    </source>
</evidence>
<dbReference type="InterPro" id="IPR016040">
    <property type="entry name" value="NAD(P)-bd_dom"/>
</dbReference>
<name>F8E4I8_FLESM</name>
<dbReference type="GO" id="GO:0008460">
    <property type="term" value="F:dTDP-glucose 4,6-dehydratase activity"/>
    <property type="evidence" value="ECO:0007669"/>
    <property type="project" value="UniProtKB-EC"/>
</dbReference>
<evidence type="ECO:0000313" key="10">
    <source>
        <dbReference type="Proteomes" id="UP000006621"/>
    </source>
</evidence>
<comment type="catalytic activity">
    <reaction evidence="1 7">
        <text>dTDP-alpha-D-glucose = dTDP-4-dehydro-6-deoxy-alpha-D-glucose + H2O</text>
        <dbReference type="Rhea" id="RHEA:17221"/>
        <dbReference type="ChEBI" id="CHEBI:15377"/>
        <dbReference type="ChEBI" id="CHEBI:57477"/>
        <dbReference type="ChEBI" id="CHEBI:57649"/>
        <dbReference type="EC" id="4.2.1.46"/>
    </reaction>
</comment>
<keyword evidence="5" id="KW-0520">NAD</keyword>
<dbReference type="PANTHER" id="PTHR43000">
    <property type="entry name" value="DTDP-D-GLUCOSE 4,6-DEHYDRATASE-RELATED"/>
    <property type="match status" value="1"/>
</dbReference>
<dbReference type="InterPro" id="IPR036291">
    <property type="entry name" value="NAD(P)-bd_dom_sf"/>
</dbReference>
<comment type="cofactor">
    <cofactor evidence="2 7">
        <name>NAD(+)</name>
        <dbReference type="ChEBI" id="CHEBI:57540"/>
    </cofactor>
</comment>
<keyword evidence="10" id="KW-1185">Reference proteome</keyword>
<dbReference type="STRING" id="717231.Flexsi_0804"/>
<dbReference type="EC" id="4.2.1.46" evidence="4 7"/>
<dbReference type="SUPFAM" id="SSF51735">
    <property type="entry name" value="NAD(P)-binding Rossmann-fold domains"/>
    <property type="match status" value="1"/>
</dbReference>
<dbReference type="CDD" id="cd05246">
    <property type="entry name" value="dTDP_GD_SDR_e"/>
    <property type="match status" value="1"/>
</dbReference>
<dbReference type="RefSeq" id="WP_013885970.1">
    <property type="nucleotide sequence ID" value="NC_015672.1"/>
</dbReference>
<evidence type="ECO:0000256" key="7">
    <source>
        <dbReference type="RuleBase" id="RU004473"/>
    </source>
</evidence>
<evidence type="ECO:0000313" key="9">
    <source>
        <dbReference type="EMBL" id="AEI14474.1"/>
    </source>
</evidence>
<sequence>MSNTESFEPKSILITGGSGFIGSNFIRFLLEKTGYDGIIVNYDLLTYAGNPENLKDIDSKYGNEQYFFIKGDICDREKLDEIFGKYNIDTVIHFAAESHVDRSILGPEEFIRTNITGTFTLLNTAKKHWLDNPQSPITHNPKPKTQNPKPVHRFHHISTDEVYGTLGDTGYFYETTPYDPRSPYSASKASSDHLARAYYHTYGLPVTISNCTNNYGPFQFPEKLIPLMILNMMEGKPLPIYGNGKNIRDWLFVVDHCDATWEIIKKGRLGNTYNIGGENEWTNIDLVTKLCEIMDKEYPCKYNSHVKGNSYKELISFVKDRPGHDHRYAINCDKLKNELGWRQSVSFEEGLKKTVKWYLLNTKWIDNIKSGGYKKWVEQNYNKR</sequence>
<dbReference type="eggNOG" id="COG1088">
    <property type="taxonomic scope" value="Bacteria"/>
</dbReference>
<dbReference type="Pfam" id="PF16363">
    <property type="entry name" value="GDP_Man_Dehyd"/>
    <property type="match status" value="1"/>
</dbReference>
<dbReference type="Gene3D" id="3.40.50.720">
    <property type="entry name" value="NAD(P)-binding Rossmann-like Domain"/>
    <property type="match status" value="1"/>
</dbReference>
<dbReference type="GO" id="GO:0009225">
    <property type="term" value="P:nucleotide-sugar metabolic process"/>
    <property type="evidence" value="ECO:0007669"/>
    <property type="project" value="InterPro"/>
</dbReference>
<comment type="similarity">
    <text evidence="3 7">Belongs to the NAD(P)-dependent epimerase/dehydratase family. dTDP-glucose dehydratase subfamily.</text>
</comment>
<feature type="domain" description="NAD(P)-binding" evidence="8">
    <location>
        <begin position="13"/>
        <end position="354"/>
    </location>
</feature>
<dbReference type="HOGENOM" id="CLU_007383_1_14_0"/>